<keyword evidence="1" id="KW-0812">Transmembrane</keyword>
<dbReference type="EMBL" id="MFMS01000002">
    <property type="protein sequence ID" value="OGG86050.1"/>
    <property type="molecule type" value="Genomic_DNA"/>
</dbReference>
<keyword evidence="1" id="KW-0472">Membrane</keyword>
<name>A0A1F6FJN0_9BACT</name>
<evidence type="ECO:0000313" key="3">
    <source>
        <dbReference type="Proteomes" id="UP000177395"/>
    </source>
</evidence>
<proteinExistence type="predicted"/>
<dbReference type="STRING" id="1798531.A2392_01115"/>
<organism evidence="2 3">
    <name type="scientific">Candidatus Kaiserbacteria bacterium RIFOXYB1_FULL_46_14</name>
    <dbReference type="NCBI Taxonomy" id="1798531"/>
    <lineage>
        <taxon>Bacteria</taxon>
        <taxon>Candidatus Kaiseribacteriota</taxon>
    </lineage>
</organism>
<evidence type="ECO:0000256" key="1">
    <source>
        <dbReference type="SAM" id="Phobius"/>
    </source>
</evidence>
<dbReference type="AlphaFoldDB" id="A0A1F6FJN0"/>
<keyword evidence="1" id="KW-1133">Transmembrane helix</keyword>
<dbReference type="Proteomes" id="UP000177395">
    <property type="component" value="Unassembled WGS sequence"/>
</dbReference>
<gene>
    <name evidence="2" type="ORF">A2392_01115</name>
</gene>
<reference evidence="2 3" key="1">
    <citation type="journal article" date="2016" name="Nat. Commun.">
        <title>Thousands of microbial genomes shed light on interconnected biogeochemical processes in an aquifer system.</title>
        <authorList>
            <person name="Anantharaman K."/>
            <person name="Brown C.T."/>
            <person name="Hug L.A."/>
            <person name="Sharon I."/>
            <person name="Castelle C.J."/>
            <person name="Probst A.J."/>
            <person name="Thomas B.C."/>
            <person name="Singh A."/>
            <person name="Wilkins M.J."/>
            <person name="Karaoz U."/>
            <person name="Brodie E.L."/>
            <person name="Williams K.H."/>
            <person name="Hubbard S.S."/>
            <person name="Banfield J.F."/>
        </authorList>
    </citation>
    <scope>NUCLEOTIDE SEQUENCE [LARGE SCALE GENOMIC DNA]</scope>
</reference>
<feature type="transmembrane region" description="Helical" evidence="1">
    <location>
        <begin position="6"/>
        <end position="29"/>
    </location>
</feature>
<accession>A0A1F6FJN0</accession>
<protein>
    <submittedName>
        <fullName evidence="2">Uncharacterized protein</fullName>
    </submittedName>
</protein>
<evidence type="ECO:0000313" key="2">
    <source>
        <dbReference type="EMBL" id="OGG86050.1"/>
    </source>
</evidence>
<sequence>MKKFLNIFFVALGGVFFCLLMVGALLFILDSYQIRPMVTDLTGKGDTSETTADKNPALSPTQEKTLETFGIDPASVPSSITPEQEACFIEILGEARVTEIKNGDSPTMTEYLKAKACI</sequence>
<comment type="caution">
    <text evidence="2">The sequence shown here is derived from an EMBL/GenBank/DDBJ whole genome shotgun (WGS) entry which is preliminary data.</text>
</comment>